<dbReference type="GO" id="GO:0005737">
    <property type="term" value="C:cytoplasm"/>
    <property type="evidence" value="ECO:0007669"/>
    <property type="project" value="UniProtKB-SubCell"/>
</dbReference>
<keyword evidence="5" id="KW-1185">Reference proteome</keyword>
<name>A0A0R1S320_9LACO</name>
<organism evidence="4 5">
    <name type="scientific">Lactobacillus psittaci DSM 15354</name>
    <dbReference type="NCBI Taxonomy" id="1122152"/>
    <lineage>
        <taxon>Bacteria</taxon>
        <taxon>Bacillati</taxon>
        <taxon>Bacillota</taxon>
        <taxon>Bacilli</taxon>
        <taxon>Lactobacillales</taxon>
        <taxon>Lactobacillaceae</taxon>
        <taxon>Lactobacillus</taxon>
    </lineage>
</organism>
<dbReference type="STRING" id="1122152.GCA_000425905_00158"/>
<comment type="caution">
    <text evidence="4">The sequence shown here is derived from an EMBL/GenBank/DDBJ whole genome shotgun (WGS) entry which is preliminary data.</text>
</comment>
<evidence type="ECO:0000259" key="3">
    <source>
        <dbReference type="PROSITE" id="PS51857"/>
    </source>
</evidence>
<dbReference type="RefSeq" id="WP_027825462.1">
    <property type="nucleotide sequence ID" value="NZ_AZFB01000003.1"/>
</dbReference>
<dbReference type="Proteomes" id="UP000051931">
    <property type="component" value="Unassembled WGS sequence"/>
</dbReference>
<proteinExistence type="predicted"/>
<gene>
    <name evidence="4" type="ORF">FC23_GL000721</name>
</gene>
<dbReference type="PANTHER" id="PTHR11544">
    <property type="entry name" value="COLD SHOCK DOMAIN CONTAINING PROTEINS"/>
    <property type="match status" value="1"/>
</dbReference>
<accession>A0A0R1S320</accession>
<dbReference type="InterPro" id="IPR011129">
    <property type="entry name" value="CSD"/>
</dbReference>
<dbReference type="InterPro" id="IPR012340">
    <property type="entry name" value="NA-bd_OB-fold"/>
</dbReference>
<evidence type="ECO:0000256" key="2">
    <source>
        <dbReference type="ARBA" id="ARBA00022490"/>
    </source>
</evidence>
<sequence length="74" mass="8445">MRTGTVKQFDTAASYGFIDDDLTHSSYFVYYTAVKEEGYKSLKVGQRVRYQLAQGKKGLQCINVYVEHQDKGVN</sequence>
<dbReference type="InterPro" id="IPR050181">
    <property type="entry name" value="Cold_shock_domain"/>
</dbReference>
<dbReference type="AlphaFoldDB" id="A0A0R1S320"/>
<evidence type="ECO:0000256" key="1">
    <source>
        <dbReference type="ARBA" id="ARBA00004496"/>
    </source>
</evidence>
<dbReference type="SMART" id="SM00357">
    <property type="entry name" value="CSP"/>
    <property type="match status" value="1"/>
</dbReference>
<dbReference type="PIRSF" id="PIRSF002599">
    <property type="entry name" value="Cold_shock_A"/>
    <property type="match status" value="1"/>
</dbReference>
<keyword evidence="2" id="KW-0963">Cytoplasm</keyword>
<dbReference type="PROSITE" id="PS51857">
    <property type="entry name" value="CSD_2"/>
    <property type="match status" value="1"/>
</dbReference>
<dbReference type="InterPro" id="IPR012156">
    <property type="entry name" value="Cold_shock_CspA"/>
</dbReference>
<reference evidence="4 5" key="1">
    <citation type="journal article" date="2015" name="Genome Announc.">
        <title>Expanding the biotechnology potential of lactobacilli through comparative genomics of 213 strains and associated genera.</title>
        <authorList>
            <person name="Sun Z."/>
            <person name="Harris H.M."/>
            <person name="McCann A."/>
            <person name="Guo C."/>
            <person name="Argimon S."/>
            <person name="Zhang W."/>
            <person name="Yang X."/>
            <person name="Jeffery I.B."/>
            <person name="Cooney J.C."/>
            <person name="Kagawa T.F."/>
            <person name="Liu W."/>
            <person name="Song Y."/>
            <person name="Salvetti E."/>
            <person name="Wrobel A."/>
            <person name="Rasinkangas P."/>
            <person name="Parkhill J."/>
            <person name="Rea M.C."/>
            <person name="O'Sullivan O."/>
            <person name="Ritari J."/>
            <person name="Douillard F.P."/>
            <person name="Paul Ross R."/>
            <person name="Yang R."/>
            <person name="Briner A.E."/>
            <person name="Felis G.E."/>
            <person name="de Vos W.M."/>
            <person name="Barrangou R."/>
            <person name="Klaenhammer T.R."/>
            <person name="Caufield P.W."/>
            <person name="Cui Y."/>
            <person name="Zhang H."/>
            <person name="O'Toole P.W."/>
        </authorList>
    </citation>
    <scope>NUCLEOTIDE SEQUENCE [LARGE SCALE GENOMIC DNA]</scope>
    <source>
        <strain evidence="4 5">DSM 15354</strain>
    </source>
</reference>
<evidence type="ECO:0000313" key="5">
    <source>
        <dbReference type="Proteomes" id="UP000051931"/>
    </source>
</evidence>
<dbReference type="InterPro" id="IPR002059">
    <property type="entry name" value="CSP_DNA-bd"/>
</dbReference>
<dbReference type="Pfam" id="PF00313">
    <property type="entry name" value="CSD"/>
    <property type="match status" value="1"/>
</dbReference>
<dbReference type="EMBL" id="AZFB01000003">
    <property type="protein sequence ID" value="KRL63479.1"/>
    <property type="molecule type" value="Genomic_DNA"/>
</dbReference>
<comment type="subcellular location">
    <subcellularLocation>
        <location evidence="1">Cytoplasm</location>
    </subcellularLocation>
</comment>
<dbReference type="SUPFAM" id="SSF50249">
    <property type="entry name" value="Nucleic acid-binding proteins"/>
    <property type="match status" value="1"/>
</dbReference>
<dbReference type="GO" id="GO:0003676">
    <property type="term" value="F:nucleic acid binding"/>
    <property type="evidence" value="ECO:0007669"/>
    <property type="project" value="InterPro"/>
</dbReference>
<protein>
    <recommendedName>
        <fullName evidence="3">CSD domain-containing protein</fullName>
    </recommendedName>
</protein>
<dbReference type="eggNOG" id="COG1278">
    <property type="taxonomic scope" value="Bacteria"/>
</dbReference>
<feature type="domain" description="CSD" evidence="3">
    <location>
        <begin position="1"/>
        <end position="66"/>
    </location>
</feature>
<dbReference type="PRINTS" id="PR00050">
    <property type="entry name" value="COLDSHOCK"/>
</dbReference>
<dbReference type="Gene3D" id="2.40.50.140">
    <property type="entry name" value="Nucleic acid-binding proteins"/>
    <property type="match status" value="1"/>
</dbReference>
<dbReference type="PATRIC" id="fig|1122152.4.peg.735"/>
<dbReference type="OrthoDB" id="9805039at2"/>
<evidence type="ECO:0000313" key="4">
    <source>
        <dbReference type="EMBL" id="KRL63479.1"/>
    </source>
</evidence>